<dbReference type="EMBL" id="FRCS01000002">
    <property type="protein sequence ID" value="SHM99030.1"/>
    <property type="molecule type" value="Genomic_DNA"/>
</dbReference>
<name>A0A1M7N6A9_9ACTN</name>
<dbReference type="AlphaFoldDB" id="A0A1M7N6A9"/>
<gene>
    <name evidence="2" type="ORF">SAMN05443668_102440</name>
</gene>
<dbReference type="Proteomes" id="UP000184440">
    <property type="component" value="Unassembled WGS sequence"/>
</dbReference>
<sequence length="187" mass="20723">MPPGAEVPPGAGAPSGPEAEREPRDPRLDRAAERCASAIRNGAMDAVDALAVPYLGESGWRQLRDAWRRENCTLVATVARQALESPAKLHDAAGKLAAQVWIWLGRPWLEQMMVREVVKRLPILGESQVRPVARAVQLAGIRLCHAHDNDLTRCPCFVDLVEHEGERRPRQLLDAAPKGWDGLRRLR</sequence>
<feature type="compositionally biased region" description="Low complexity" evidence="1">
    <location>
        <begin position="7"/>
        <end position="17"/>
    </location>
</feature>
<dbReference type="STRING" id="134849.SAMN05443668_102440"/>
<evidence type="ECO:0000313" key="2">
    <source>
        <dbReference type="EMBL" id="SHM99030.1"/>
    </source>
</evidence>
<protein>
    <submittedName>
        <fullName evidence="2">Uncharacterized protein</fullName>
    </submittedName>
</protein>
<evidence type="ECO:0000256" key="1">
    <source>
        <dbReference type="SAM" id="MobiDB-lite"/>
    </source>
</evidence>
<accession>A0A1M7N6A9</accession>
<feature type="region of interest" description="Disordered" evidence="1">
    <location>
        <begin position="1"/>
        <end position="28"/>
    </location>
</feature>
<feature type="compositionally biased region" description="Basic and acidic residues" evidence="1">
    <location>
        <begin position="18"/>
        <end position="28"/>
    </location>
</feature>
<evidence type="ECO:0000313" key="3">
    <source>
        <dbReference type="Proteomes" id="UP000184440"/>
    </source>
</evidence>
<reference evidence="2 3" key="1">
    <citation type="submission" date="2016-11" db="EMBL/GenBank/DDBJ databases">
        <authorList>
            <person name="Jaros S."/>
            <person name="Januszkiewicz K."/>
            <person name="Wedrychowicz H."/>
        </authorList>
    </citation>
    <scope>NUCLEOTIDE SEQUENCE [LARGE SCALE GENOMIC DNA]</scope>
    <source>
        <strain evidence="2 3">DSM 46144</strain>
    </source>
</reference>
<proteinExistence type="predicted"/>
<keyword evidence="3" id="KW-1185">Reference proteome</keyword>
<organism evidence="2 3">
    <name type="scientific">Cryptosporangium aurantiacum</name>
    <dbReference type="NCBI Taxonomy" id="134849"/>
    <lineage>
        <taxon>Bacteria</taxon>
        <taxon>Bacillati</taxon>
        <taxon>Actinomycetota</taxon>
        <taxon>Actinomycetes</taxon>
        <taxon>Cryptosporangiales</taxon>
        <taxon>Cryptosporangiaceae</taxon>
        <taxon>Cryptosporangium</taxon>
    </lineage>
</organism>